<dbReference type="GO" id="GO:0006897">
    <property type="term" value="P:endocytosis"/>
    <property type="evidence" value="ECO:0007669"/>
    <property type="project" value="UniProtKB-KW"/>
</dbReference>
<evidence type="ECO:0000256" key="9">
    <source>
        <dbReference type="ARBA" id="ARBA00022583"/>
    </source>
</evidence>
<dbReference type="PROSITE" id="PS50002">
    <property type="entry name" value="SH3"/>
    <property type="match status" value="2"/>
</dbReference>
<comment type="similarity">
    <text evidence="4">Belongs to the SLA1 family.</text>
</comment>
<evidence type="ECO:0000256" key="11">
    <source>
        <dbReference type="ARBA" id="ARBA00022753"/>
    </source>
</evidence>
<dbReference type="InterPro" id="IPR013182">
    <property type="entry name" value="DUF1720"/>
</dbReference>
<dbReference type="SUPFAM" id="SSF50044">
    <property type="entry name" value="SH3-domain"/>
    <property type="match status" value="3"/>
</dbReference>
<feature type="domain" description="SH3" evidence="17">
    <location>
        <begin position="31"/>
        <end position="98"/>
    </location>
</feature>
<keyword evidence="8" id="KW-0963">Cytoplasm</keyword>
<feature type="region of interest" description="Disordered" evidence="16">
    <location>
        <begin position="778"/>
        <end position="855"/>
    </location>
</feature>
<keyword evidence="10" id="KW-0677">Repeat</keyword>
<dbReference type="Pfam" id="PF08226">
    <property type="entry name" value="DUF1720"/>
    <property type="match status" value="1"/>
</dbReference>
<evidence type="ECO:0000256" key="12">
    <source>
        <dbReference type="ARBA" id="ARBA00023136"/>
    </source>
</evidence>
<reference evidence="18 19" key="1">
    <citation type="submission" date="2017-11" db="EMBL/GenBank/DDBJ databases">
        <title>De novo assembly and phasing of dikaryotic genomes from two isolates of Puccinia coronata f. sp. avenae, the causal agent of oat crown rust.</title>
        <authorList>
            <person name="Miller M.E."/>
            <person name="Zhang Y."/>
            <person name="Omidvar V."/>
            <person name="Sperschneider J."/>
            <person name="Schwessinger B."/>
            <person name="Raley C."/>
            <person name="Palmer J.M."/>
            <person name="Garnica D."/>
            <person name="Upadhyaya N."/>
            <person name="Rathjen J."/>
            <person name="Taylor J.M."/>
            <person name="Park R.F."/>
            <person name="Dodds P.N."/>
            <person name="Hirsch C.D."/>
            <person name="Kianian S.F."/>
            <person name="Figueroa M."/>
        </authorList>
    </citation>
    <scope>NUCLEOTIDE SEQUENCE [LARGE SCALE GENOMIC DNA]</scope>
    <source>
        <strain evidence="18">12NC29</strain>
    </source>
</reference>
<evidence type="ECO:0000256" key="8">
    <source>
        <dbReference type="ARBA" id="ARBA00022490"/>
    </source>
</evidence>
<dbReference type="Gene3D" id="2.30.30.700">
    <property type="entry name" value="SLA1 homology domain 1"/>
    <property type="match status" value="1"/>
</dbReference>
<dbReference type="GO" id="GO:0030674">
    <property type="term" value="F:protein-macromolecule adaptor activity"/>
    <property type="evidence" value="ECO:0007669"/>
    <property type="project" value="InterPro"/>
</dbReference>
<keyword evidence="14" id="KW-0206">Cytoskeleton</keyword>
<evidence type="ECO:0000256" key="13">
    <source>
        <dbReference type="ARBA" id="ARBA00023203"/>
    </source>
</evidence>
<keyword evidence="11" id="KW-0967">Endosome</keyword>
<dbReference type="Gene3D" id="1.10.150.50">
    <property type="entry name" value="Transcription Factor, Ets-1"/>
    <property type="match status" value="1"/>
</dbReference>
<dbReference type="GO" id="GO:0005886">
    <property type="term" value="C:plasma membrane"/>
    <property type="evidence" value="ECO:0007669"/>
    <property type="project" value="UniProtKB-SubCell"/>
</dbReference>
<dbReference type="STRING" id="200324.A0A2N5URU2"/>
<dbReference type="Proteomes" id="UP000235388">
    <property type="component" value="Unassembled WGS sequence"/>
</dbReference>
<feature type="region of interest" description="Disordered" evidence="16">
    <location>
        <begin position="602"/>
        <end position="642"/>
    </location>
</feature>
<dbReference type="GO" id="GO:0010008">
    <property type="term" value="C:endosome membrane"/>
    <property type="evidence" value="ECO:0007669"/>
    <property type="project" value="UniProtKB-SubCell"/>
</dbReference>
<evidence type="ECO:0000256" key="3">
    <source>
        <dbReference type="ARBA" id="ARBA00004413"/>
    </source>
</evidence>
<dbReference type="InterPro" id="IPR035821">
    <property type="entry name" value="Sla1_SH3_3"/>
</dbReference>
<dbReference type="CDD" id="cd11775">
    <property type="entry name" value="SH3_Sla1p_3"/>
    <property type="match status" value="1"/>
</dbReference>
<keyword evidence="19" id="KW-1185">Reference proteome</keyword>
<feature type="compositionally biased region" description="Low complexity" evidence="16">
    <location>
        <begin position="872"/>
        <end position="888"/>
    </location>
</feature>
<dbReference type="InterPro" id="IPR035800">
    <property type="entry name" value="Sla1_SH3_1"/>
</dbReference>
<dbReference type="SMART" id="SM00326">
    <property type="entry name" value="SH3"/>
    <property type="match status" value="3"/>
</dbReference>
<dbReference type="CDD" id="cd11773">
    <property type="entry name" value="SH3_Sla1p_1"/>
    <property type="match status" value="1"/>
</dbReference>
<comment type="caution">
    <text evidence="18">The sequence shown here is derived from an EMBL/GenBank/DDBJ whole genome shotgun (WGS) entry which is preliminary data.</text>
</comment>
<dbReference type="Pfam" id="PF24081">
    <property type="entry name" value="PH_SLA1"/>
    <property type="match status" value="1"/>
</dbReference>
<evidence type="ECO:0000259" key="17">
    <source>
        <dbReference type="PROSITE" id="PS50002"/>
    </source>
</evidence>
<name>A0A2N5URU2_9BASI</name>
<sequence>MYGLSRAGKTRPKVATHSTTSFFLLPMASPVHLSLLKAEYAYSPQTDDEIPLEEDMLYYLLDDSDPEWFKVKLKVSPTSTEPPQSGLVPANYVVPAQALHLVTAIYAYGAQTEEELTIQEDESLQLYEEDGDWSLVGRHLQDSSRGVGYVPTTYIGTAENRHDLGQSEEPVAPTSQVAQTHASYPGSSNQDSTLDSQVVTWSVTDIDHKKKKRKGTLAIDSNSLIFAGESDKLGVQKYTMSSVSITKTEKGKHLILQCGSDERHFQVSEKDLDEIVLRIQRFQQHLPNAPASPPKPKSNVGAPALLSPAIRPPSAMANPDKPSGVNGRKVSFAAPLGKPATALYDFEAQGDDELTVEEGDRLFVLDDTSDDDWWKCAMQSDGKEGVVPASYIELDQGQPSGNQEAAEAAMTAAAAEAAKNWRIQEEEDARLAQQLADEDSSEAQLANAKAADRKLIIAREAEQRKNAEAEVAARRKKDSEARRREAERAMTNPGFSNGPSPPKLVARPDSAQGIGYQDDHGSTPAPPRRPDSAPREGKSKPQGLVRTWRDRTGQFKVDAEFRGLQNGKIRLHKLNGVTIEVPLAKMSPEDVIWLEGATGRTLRNQDNDDIPLANLNLNPNRPTARSAPTDPPKRPSAPPKPPIDWFEFFLNAGCDLDDCTRYATNFERDRIDENLLPDLEPGTMRNLGLREGDVLRVRKHIKQKYGTANDAVNSQIQKDEELARKLQQQEVAPAPNIFTNGPNGSLKTTRRGRPTPNRSGSAIVDINSITNAKDLLVDTSQSEPSSSAAGAALTSTTSPAHVGGFDDDAWQVRPNSTTPAAPVPAANPPAQSTPTSATPSTPATDSKNTSEAPKPSLTDEIFEKIMNHGKQSGPAVSPSVPGPASMPSITAQPTGFNPNAPRGPLAPVASNAPLLNPLVPLNSGMNGFIPTRPSALQQQPTGFNTPNSQMVSSGGFNPTPMMMQPTGMGGMGNQAGVQIIQSQPTGMMQTPAFGMMQSQPTDLMQSQPTGLMQSQPTGMMRAQPTGMMHSHMTGMIPQPTGMNQMGNMQPQMTGFNSGFSSALTPPVPSIPNIYAGASQPPAKSFNPSDIFGQMKSGQFAQNANAAPQDPNKYNALRPQPTGFASNGGNFTQQFMPNNNMQISQQQSQTGMLQPLTAQPTGFALGGYLVNQQTGMPPQNAFPNPNQSQQWRGF</sequence>
<gene>
    <name evidence="18" type="ORF">PCANC_09355</name>
</gene>
<feature type="region of interest" description="Disordered" evidence="16">
    <location>
        <begin position="463"/>
        <end position="551"/>
    </location>
</feature>
<dbReference type="InterPro" id="IPR036028">
    <property type="entry name" value="SH3-like_dom_sf"/>
</dbReference>
<accession>A0A2N5URU2</accession>
<dbReference type="Pfam" id="PF00018">
    <property type="entry name" value="SH3_1"/>
    <property type="match status" value="2"/>
</dbReference>
<dbReference type="Gene3D" id="2.30.30.40">
    <property type="entry name" value="SH3 Domains"/>
    <property type="match status" value="3"/>
</dbReference>
<feature type="domain" description="SH3" evidence="17">
    <location>
        <begin position="335"/>
        <end position="397"/>
    </location>
</feature>
<dbReference type="GO" id="GO:0030833">
    <property type="term" value="P:regulation of actin filament polymerization"/>
    <property type="evidence" value="ECO:0007669"/>
    <property type="project" value="TreeGrafter"/>
</dbReference>
<feature type="compositionally biased region" description="Polar residues" evidence="16">
    <location>
        <begin position="737"/>
        <end position="747"/>
    </location>
</feature>
<feature type="region of interest" description="Disordered" evidence="16">
    <location>
        <begin position="1171"/>
        <end position="1193"/>
    </location>
</feature>
<evidence type="ECO:0000313" key="19">
    <source>
        <dbReference type="Proteomes" id="UP000235388"/>
    </source>
</evidence>
<dbReference type="InterPro" id="IPR056996">
    <property type="entry name" value="PH_SLA1"/>
</dbReference>
<dbReference type="GO" id="GO:0003779">
    <property type="term" value="F:actin binding"/>
    <property type="evidence" value="ECO:0007669"/>
    <property type="project" value="UniProtKB-KW"/>
</dbReference>
<proteinExistence type="inferred from homology"/>
<feature type="compositionally biased region" description="Low complexity" evidence="16">
    <location>
        <begin position="610"/>
        <end position="622"/>
    </location>
</feature>
<feature type="region of interest" description="Disordered" evidence="16">
    <location>
        <begin position="286"/>
        <end position="326"/>
    </location>
</feature>
<evidence type="ECO:0000256" key="5">
    <source>
        <dbReference type="ARBA" id="ARBA00020357"/>
    </source>
</evidence>
<organism evidence="18 19">
    <name type="scientific">Puccinia coronata f. sp. avenae</name>
    <dbReference type="NCBI Taxonomy" id="200324"/>
    <lineage>
        <taxon>Eukaryota</taxon>
        <taxon>Fungi</taxon>
        <taxon>Dikarya</taxon>
        <taxon>Basidiomycota</taxon>
        <taxon>Pucciniomycotina</taxon>
        <taxon>Pucciniomycetes</taxon>
        <taxon>Pucciniales</taxon>
        <taxon>Pucciniaceae</taxon>
        <taxon>Puccinia</taxon>
    </lineage>
</organism>
<feature type="compositionally biased region" description="Low complexity" evidence="16">
    <location>
        <begin position="828"/>
        <end position="844"/>
    </location>
</feature>
<dbReference type="EMBL" id="PGCJ01000181">
    <property type="protein sequence ID" value="PLW40481.1"/>
    <property type="molecule type" value="Genomic_DNA"/>
</dbReference>
<feature type="region of interest" description="Disordered" evidence="16">
    <location>
        <begin position="730"/>
        <end position="766"/>
    </location>
</feature>
<dbReference type="InterPro" id="IPR007131">
    <property type="entry name" value="SHD1"/>
</dbReference>
<evidence type="ECO:0000256" key="10">
    <source>
        <dbReference type="ARBA" id="ARBA00022737"/>
    </source>
</evidence>
<feature type="compositionally biased region" description="Basic and acidic residues" evidence="16">
    <location>
        <begin position="528"/>
        <end position="539"/>
    </location>
</feature>
<protein>
    <recommendedName>
        <fullName evidence="5">Actin cytoskeleton-regulatory complex protein SLA1</fullName>
    </recommendedName>
</protein>
<evidence type="ECO:0000256" key="6">
    <source>
        <dbReference type="ARBA" id="ARBA00022443"/>
    </source>
</evidence>
<dbReference type="GO" id="GO:0000147">
    <property type="term" value="P:actin cortical patch assembly"/>
    <property type="evidence" value="ECO:0007669"/>
    <property type="project" value="TreeGrafter"/>
</dbReference>
<evidence type="ECO:0000256" key="4">
    <source>
        <dbReference type="ARBA" id="ARBA00007948"/>
    </source>
</evidence>
<dbReference type="GO" id="GO:0005634">
    <property type="term" value="C:nucleus"/>
    <property type="evidence" value="ECO:0007669"/>
    <property type="project" value="TreeGrafter"/>
</dbReference>
<keyword evidence="7" id="KW-1003">Cell membrane</keyword>
<evidence type="ECO:0000256" key="1">
    <source>
        <dbReference type="ARBA" id="ARBA00004125"/>
    </source>
</evidence>
<dbReference type="InterPro" id="IPR013761">
    <property type="entry name" value="SAM/pointed_sf"/>
</dbReference>
<evidence type="ECO:0000256" key="16">
    <source>
        <dbReference type="SAM" id="MobiDB-lite"/>
    </source>
</evidence>
<dbReference type="AlphaFoldDB" id="A0A2N5URU2"/>
<feature type="compositionally biased region" description="Low complexity" evidence="16">
    <location>
        <begin position="785"/>
        <end position="800"/>
    </location>
</feature>
<dbReference type="PRINTS" id="PR00452">
    <property type="entry name" value="SH3DOMAIN"/>
</dbReference>
<dbReference type="InterPro" id="IPR001452">
    <property type="entry name" value="SH3_domain"/>
</dbReference>
<dbReference type="GO" id="GO:0030479">
    <property type="term" value="C:actin cortical patch"/>
    <property type="evidence" value="ECO:0007669"/>
    <property type="project" value="UniProtKB-SubCell"/>
</dbReference>
<dbReference type="PANTHER" id="PTHR15735:SF19">
    <property type="entry name" value="ACTIN CYTOSKELETON-REGULATORY COMPLEX PROTEIN SLA1"/>
    <property type="match status" value="1"/>
</dbReference>
<evidence type="ECO:0000256" key="14">
    <source>
        <dbReference type="ARBA" id="ARBA00023212"/>
    </source>
</evidence>
<feature type="region of interest" description="Disordered" evidence="16">
    <location>
        <begin position="869"/>
        <end position="904"/>
    </location>
</feature>
<evidence type="ECO:0000313" key="18">
    <source>
        <dbReference type="EMBL" id="PLW40481.1"/>
    </source>
</evidence>
<feature type="compositionally biased region" description="Basic and acidic residues" evidence="16">
    <location>
        <begin position="463"/>
        <end position="488"/>
    </location>
</feature>
<keyword evidence="13" id="KW-0009">Actin-binding</keyword>
<dbReference type="PANTHER" id="PTHR15735">
    <property type="entry name" value="FCH AND DOUBLE SH3 DOMAINS PROTEIN"/>
    <property type="match status" value="1"/>
</dbReference>
<keyword evidence="6 15" id="KW-0728">SH3 domain</keyword>
<keyword evidence="12" id="KW-0472">Membrane</keyword>
<evidence type="ECO:0000256" key="15">
    <source>
        <dbReference type="PROSITE-ProRule" id="PRU00192"/>
    </source>
</evidence>
<dbReference type="GO" id="GO:0042802">
    <property type="term" value="F:identical protein binding"/>
    <property type="evidence" value="ECO:0007669"/>
    <property type="project" value="InterPro"/>
</dbReference>
<dbReference type="GO" id="GO:0043130">
    <property type="term" value="F:ubiquitin binding"/>
    <property type="evidence" value="ECO:0007669"/>
    <property type="project" value="InterPro"/>
</dbReference>
<evidence type="ECO:0000256" key="2">
    <source>
        <dbReference type="ARBA" id="ARBA00004134"/>
    </source>
</evidence>
<comment type="subcellular location">
    <subcellularLocation>
        <location evidence="3">Cell membrane</location>
        <topology evidence="3">Peripheral membrane protein</topology>
        <orientation evidence="3">Cytoplasmic side</orientation>
    </subcellularLocation>
    <subcellularLocation>
        <location evidence="2">Cytoplasm</location>
        <location evidence="2">Cytoskeleton</location>
        <location evidence="2">Actin patch</location>
    </subcellularLocation>
    <subcellularLocation>
        <location evidence="1">Endosome membrane</location>
        <topology evidence="1">Peripheral membrane protein</topology>
        <orientation evidence="1">Cytoplasmic side</orientation>
    </subcellularLocation>
</comment>
<keyword evidence="9" id="KW-0254">Endocytosis</keyword>
<evidence type="ECO:0000256" key="7">
    <source>
        <dbReference type="ARBA" id="ARBA00022475"/>
    </source>
</evidence>
<dbReference type="OrthoDB" id="5971719at2759"/>
<dbReference type="Pfam" id="PF03983">
    <property type="entry name" value="SHD1"/>
    <property type="match status" value="1"/>
</dbReference>